<evidence type="ECO:0000256" key="7">
    <source>
        <dbReference type="ARBA" id="ARBA00022833"/>
    </source>
</evidence>
<feature type="chain" id="PRO_5045193252" evidence="10">
    <location>
        <begin position="20"/>
        <end position="668"/>
    </location>
</feature>
<comment type="subcellular location">
    <subcellularLocation>
        <location evidence="2">Cell membrane</location>
        <topology evidence="2">Single-pass type II membrane protein</topology>
    </subcellularLocation>
</comment>
<feature type="region of interest" description="Disordered" evidence="9">
    <location>
        <begin position="537"/>
        <end position="556"/>
    </location>
</feature>
<keyword evidence="6" id="KW-0378">Hydrolase</keyword>
<dbReference type="GO" id="GO:0016485">
    <property type="term" value="P:protein processing"/>
    <property type="evidence" value="ECO:0007669"/>
    <property type="project" value="TreeGrafter"/>
</dbReference>
<keyword evidence="5" id="KW-0479">Metal-binding</keyword>
<dbReference type="GO" id="GO:0005886">
    <property type="term" value="C:plasma membrane"/>
    <property type="evidence" value="ECO:0007669"/>
    <property type="project" value="UniProtKB-SubCell"/>
</dbReference>
<feature type="compositionally biased region" description="Acidic residues" evidence="9">
    <location>
        <begin position="546"/>
        <end position="555"/>
    </location>
</feature>
<keyword evidence="8" id="KW-0482">Metalloprotease</keyword>
<comment type="similarity">
    <text evidence="3">Belongs to the peptidase M13 family.</text>
</comment>
<feature type="domain" description="Peptidase M13 C-terminal" evidence="11">
    <location>
        <begin position="477"/>
        <end position="530"/>
    </location>
</feature>
<feature type="domain" description="Peptidase M13 C-terminal" evidence="11">
    <location>
        <begin position="561"/>
        <end position="647"/>
    </location>
</feature>
<evidence type="ECO:0000256" key="10">
    <source>
        <dbReference type="SAM" id="SignalP"/>
    </source>
</evidence>
<gene>
    <name evidence="14" type="primary">LOC101890784</name>
</gene>
<evidence type="ECO:0000313" key="14">
    <source>
        <dbReference type="RefSeq" id="XP_011294378.3"/>
    </source>
</evidence>
<dbReference type="GO" id="GO:0004222">
    <property type="term" value="F:metalloendopeptidase activity"/>
    <property type="evidence" value="ECO:0007669"/>
    <property type="project" value="InterPro"/>
</dbReference>
<dbReference type="InterPro" id="IPR018497">
    <property type="entry name" value="Peptidase_M13_C"/>
</dbReference>
<evidence type="ECO:0000313" key="13">
    <source>
        <dbReference type="Proteomes" id="UP001652621"/>
    </source>
</evidence>
<dbReference type="Pfam" id="PF05649">
    <property type="entry name" value="Peptidase_M13_N"/>
    <property type="match status" value="1"/>
</dbReference>
<sequence length="668" mass="78187">MRKIVGLVAFAWRFLLLSSIYGPFNTAAQSGVSFDERRLQQISQSMNPKLKMCGDFYSYACENWQGPELIKILEEKIQGDTLEILEQLYRASEPKFLRELYQYYEAYKEVENPQPMEYLKWLRVYENMEWSLMENKTLSGEKPWKWNVDWLELLAKLRQFGFNDLFFQEDVIQSKEDPYKGVVELKIPDLSYLYDFEQQVYILGDLIDESLVESLAEFQADLSKITLELVHSEESDDFNYRYLDMASSSRVEGKLVALKDLYMPWLNKYLQLILQQTTLDPNMQIQVQSVKYLKRIYSFLSKYDNQMLCDYIQIKFLIFLMKDDRIHYKMDAVNNIRKNFPIILQWIHGRIHKELPRDVGVVQRLFSNLKENFKKVLQSKASTLPSSLLEHMMAKLNTLELVVLDKSPMELEFYYGSLSFLSTEYYGNRLRLNRFKFQKQHSKLHKVYPRNSLEYLDFRPSGGDKRDYPYPLPLLYPRLNIISLPLTLLQEPFYQTNMGELFSYSSLGYLLAHELTKAFDSQHLKIDAQGIEHTILPGRKPKSAEDTEDDDEDDFSKDPVIDDLAGLNLAYTTFARDHAVILPQVVTLPNKVALSMEKVFFLNYAQLYCSSFCGFHPMADFHSYDACARVNTPVRHSVVFRQAFSCGALSEEDVAEFALLPKPKGDMR</sequence>
<dbReference type="InterPro" id="IPR024079">
    <property type="entry name" value="MetalloPept_cat_dom_sf"/>
</dbReference>
<evidence type="ECO:0000256" key="6">
    <source>
        <dbReference type="ARBA" id="ARBA00022801"/>
    </source>
</evidence>
<feature type="signal peptide" evidence="10">
    <location>
        <begin position="1"/>
        <end position="19"/>
    </location>
</feature>
<dbReference type="InterPro" id="IPR000718">
    <property type="entry name" value="Peptidase_M13"/>
</dbReference>
<dbReference type="GeneID" id="101890784"/>
<evidence type="ECO:0000256" key="4">
    <source>
        <dbReference type="ARBA" id="ARBA00022670"/>
    </source>
</evidence>
<organism evidence="13 14">
    <name type="scientific">Musca domestica</name>
    <name type="common">House fly</name>
    <dbReference type="NCBI Taxonomy" id="7370"/>
    <lineage>
        <taxon>Eukaryota</taxon>
        <taxon>Metazoa</taxon>
        <taxon>Ecdysozoa</taxon>
        <taxon>Arthropoda</taxon>
        <taxon>Hexapoda</taxon>
        <taxon>Insecta</taxon>
        <taxon>Pterygota</taxon>
        <taxon>Neoptera</taxon>
        <taxon>Endopterygota</taxon>
        <taxon>Diptera</taxon>
        <taxon>Brachycera</taxon>
        <taxon>Muscomorpha</taxon>
        <taxon>Muscoidea</taxon>
        <taxon>Muscidae</taxon>
        <taxon>Musca</taxon>
    </lineage>
</organism>
<keyword evidence="7" id="KW-0862">Zinc</keyword>
<dbReference type="Proteomes" id="UP001652621">
    <property type="component" value="Unplaced"/>
</dbReference>
<evidence type="ECO:0000256" key="2">
    <source>
        <dbReference type="ARBA" id="ARBA00004401"/>
    </source>
</evidence>
<dbReference type="Pfam" id="PF01431">
    <property type="entry name" value="Peptidase_M13"/>
    <property type="match status" value="2"/>
</dbReference>
<accession>A0A9J7IA12</accession>
<evidence type="ECO:0000256" key="3">
    <source>
        <dbReference type="ARBA" id="ARBA00007357"/>
    </source>
</evidence>
<evidence type="ECO:0000256" key="9">
    <source>
        <dbReference type="SAM" id="MobiDB-lite"/>
    </source>
</evidence>
<evidence type="ECO:0000256" key="8">
    <source>
        <dbReference type="ARBA" id="ARBA00023049"/>
    </source>
</evidence>
<proteinExistence type="inferred from homology"/>
<dbReference type="Gene3D" id="1.10.1380.10">
    <property type="entry name" value="Neutral endopeptidase , domain2"/>
    <property type="match status" value="1"/>
</dbReference>
<name>A0A9J7IA12_MUSDO</name>
<evidence type="ECO:0000256" key="5">
    <source>
        <dbReference type="ARBA" id="ARBA00022723"/>
    </source>
</evidence>
<keyword evidence="4" id="KW-0645">Protease</keyword>
<dbReference type="GO" id="GO:0046872">
    <property type="term" value="F:metal ion binding"/>
    <property type="evidence" value="ECO:0007669"/>
    <property type="project" value="UniProtKB-KW"/>
</dbReference>
<keyword evidence="10" id="KW-0732">Signal</keyword>
<dbReference type="KEGG" id="mde:101890784"/>
<reference evidence="14" key="1">
    <citation type="submission" date="2025-08" db="UniProtKB">
        <authorList>
            <consortium name="RefSeq"/>
        </authorList>
    </citation>
    <scope>IDENTIFICATION</scope>
    <source>
        <strain evidence="14">Aabys</strain>
        <tissue evidence="14">Whole body</tissue>
    </source>
</reference>
<dbReference type="RefSeq" id="XP_011294378.3">
    <property type="nucleotide sequence ID" value="XM_011296076.3"/>
</dbReference>
<dbReference type="InterPro" id="IPR008753">
    <property type="entry name" value="Peptidase_M13_N"/>
</dbReference>
<dbReference type="OrthoDB" id="7842934at2759"/>
<evidence type="ECO:0000259" key="12">
    <source>
        <dbReference type="Pfam" id="PF05649"/>
    </source>
</evidence>
<dbReference type="SUPFAM" id="SSF55486">
    <property type="entry name" value="Metalloproteases ('zincins'), catalytic domain"/>
    <property type="match status" value="1"/>
</dbReference>
<keyword evidence="13" id="KW-1185">Reference proteome</keyword>
<dbReference type="PANTHER" id="PTHR11733">
    <property type="entry name" value="ZINC METALLOPROTEASE FAMILY M13 NEPRILYSIN-RELATED"/>
    <property type="match status" value="1"/>
</dbReference>
<feature type="domain" description="Peptidase M13 N-terminal" evidence="12">
    <location>
        <begin position="53"/>
        <end position="320"/>
    </location>
</feature>
<protein>
    <submittedName>
        <fullName evidence="14">Endothelin-converting enzyme homolog</fullName>
    </submittedName>
</protein>
<dbReference type="InterPro" id="IPR042089">
    <property type="entry name" value="Peptidase_M13_dom_2"/>
</dbReference>
<evidence type="ECO:0000259" key="11">
    <source>
        <dbReference type="Pfam" id="PF01431"/>
    </source>
</evidence>
<dbReference type="PANTHER" id="PTHR11733:SF240">
    <property type="entry name" value="GH14155P-RELATED"/>
    <property type="match status" value="1"/>
</dbReference>
<dbReference type="VEuPathDB" id="VectorBase:MDOMA2_015003"/>
<dbReference type="PROSITE" id="PS51885">
    <property type="entry name" value="NEPRILYSIN"/>
    <property type="match status" value="1"/>
</dbReference>
<evidence type="ECO:0000256" key="1">
    <source>
        <dbReference type="ARBA" id="ARBA00001947"/>
    </source>
</evidence>
<dbReference type="Gene3D" id="3.40.390.10">
    <property type="entry name" value="Collagenase (Catalytic Domain)"/>
    <property type="match status" value="1"/>
</dbReference>
<comment type="cofactor">
    <cofactor evidence="1">
        <name>Zn(2+)</name>
        <dbReference type="ChEBI" id="CHEBI:29105"/>
    </cofactor>
</comment>